<comment type="caution">
    <text evidence="2">The sequence shown here is derived from an EMBL/GenBank/DDBJ whole genome shotgun (WGS) entry which is preliminary data.</text>
</comment>
<proteinExistence type="predicted"/>
<protein>
    <submittedName>
        <fullName evidence="2">Uncharacterized protein</fullName>
    </submittedName>
</protein>
<accession>A0A397GI89</accession>
<keyword evidence="3" id="KW-1185">Reference proteome</keyword>
<dbReference type="Proteomes" id="UP000266861">
    <property type="component" value="Unassembled WGS sequence"/>
</dbReference>
<evidence type="ECO:0000256" key="1">
    <source>
        <dbReference type="SAM" id="MobiDB-lite"/>
    </source>
</evidence>
<gene>
    <name evidence="2" type="ORF">Glove_493g39</name>
</gene>
<organism evidence="2 3">
    <name type="scientific">Diversispora epigaea</name>
    <dbReference type="NCBI Taxonomy" id="1348612"/>
    <lineage>
        <taxon>Eukaryota</taxon>
        <taxon>Fungi</taxon>
        <taxon>Fungi incertae sedis</taxon>
        <taxon>Mucoromycota</taxon>
        <taxon>Glomeromycotina</taxon>
        <taxon>Glomeromycetes</taxon>
        <taxon>Diversisporales</taxon>
        <taxon>Diversisporaceae</taxon>
        <taxon>Diversispora</taxon>
    </lineage>
</organism>
<dbReference type="AlphaFoldDB" id="A0A397GI89"/>
<name>A0A397GI89_9GLOM</name>
<evidence type="ECO:0000313" key="2">
    <source>
        <dbReference type="EMBL" id="RHZ50685.1"/>
    </source>
</evidence>
<reference evidence="2 3" key="1">
    <citation type="submission" date="2018-08" db="EMBL/GenBank/DDBJ databases">
        <title>Genome and evolution of the arbuscular mycorrhizal fungus Diversispora epigaea (formerly Glomus versiforme) and its bacterial endosymbionts.</title>
        <authorList>
            <person name="Sun X."/>
            <person name="Fei Z."/>
            <person name="Harrison M."/>
        </authorList>
    </citation>
    <scope>NUCLEOTIDE SEQUENCE [LARGE SCALE GENOMIC DNA]</scope>
    <source>
        <strain evidence="2 3">IT104</strain>
    </source>
</reference>
<dbReference type="EMBL" id="PQFF01000428">
    <property type="protein sequence ID" value="RHZ50685.1"/>
    <property type="molecule type" value="Genomic_DNA"/>
</dbReference>
<sequence length="192" mass="21620">MVDINATRMAYQRLNLNRMISNKNWINEYITRVIYPLRNNCDGRKRDDGIKSTIVDVNAPDTEMTNALEPPETTKIGDNASDIKMMTTIDDDALEPNTTKDDVDASELSTTAVDGNTSDTEMTPIVDATADDNASPKKRNLLMMLSIQKPQKLIIKKLDEVRSKDPTVYDYNDDNQNTENTNDKINIQTATE</sequence>
<evidence type="ECO:0000313" key="3">
    <source>
        <dbReference type="Proteomes" id="UP000266861"/>
    </source>
</evidence>
<feature type="region of interest" description="Disordered" evidence="1">
    <location>
        <begin position="164"/>
        <end position="192"/>
    </location>
</feature>